<proteinExistence type="predicted"/>
<dbReference type="Proteomes" id="UP000321328">
    <property type="component" value="Unassembled WGS sequence"/>
</dbReference>
<dbReference type="AlphaFoldDB" id="A0A511D504"/>
<protein>
    <submittedName>
        <fullName evidence="1">Uncharacterized protein</fullName>
    </submittedName>
</protein>
<dbReference type="EMBL" id="BJVI01000049">
    <property type="protein sequence ID" value="GEL19879.1"/>
    <property type="molecule type" value="Genomic_DNA"/>
</dbReference>
<comment type="caution">
    <text evidence="1">The sequence shown here is derived from an EMBL/GenBank/DDBJ whole genome shotgun (WGS) entry which is preliminary data.</text>
</comment>
<reference evidence="1 2" key="1">
    <citation type="submission" date="2019-07" db="EMBL/GenBank/DDBJ databases">
        <title>Whole genome shotgun sequence of Pseudonocardia asaccharolytica NBRC 16224.</title>
        <authorList>
            <person name="Hosoyama A."/>
            <person name="Uohara A."/>
            <person name="Ohji S."/>
            <person name="Ichikawa N."/>
        </authorList>
    </citation>
    <scope>NUCLEOTIDE SEQUENCE [LARGE SCALE GENOMIC DNA]</scope>
    <source>
        <strain evidence="1 2">NBRC 16224</strain>
    </source>
</reference>
<name>A0A511D504_9PSEU</name>
<accession>A0A511D504</accession>
<gene>
    <name evidence="1" type="ORF">PA7_37160</name>
</gene>
<organism evidence="1 2">
    <name type="scientific">Pseudonocardia asaccharolytica DSM 44247 = NBRC 16224</name>
    <dbReference type="NCBI Taxonomy" id="1123024"/>
    <lineage>
        <taxon>Bacteria</taxon>
        <taxon>Bacillati</taxon>
        <taxon>Actinomycetota</taxon>
        <taxon>Actinomycetes</taxon>
        <taxon>Pseudonocardiales</taxon>
        <taxon>Pseudonocardiaceae</taxon>
        <taxon>Pseudonocardia</taxon>
    </lineage>
</organism>
<evidence type="ECO:0000313" key="1">
    <source>
        <dbReference type="EMBL" id="GEL19879.1"/>
    </source>
</evidence>
<keyword evidence="2" id="KW-1185">Reference proteome</keyword>
<evidence type="ECO:0000313" key="2">
    <source>
        <dbReference type="Proteomes" id="UP000321328"/>
    </source>
</evidence>
<sequence length="83" mass="9009">MSIPEIPENRIGQLVLKDELAWLAAEVSSPCCGGRLPRTRLLDGEAPVPPADFTADRLAAADELGLDRVEDLVNALRADRDRS</sequence>